<dbReference type="PROSITE" id="PS50004">
    <property type="entry name" value="C2"/>
    <property type="match status" value="1"/>
</dbReference>
<dbReference type="InterPro" id="IPR045052">
    <property type="entry name" value="Copine"/>
</dbReference>
<dbReference type="Gene3D" id="2.60.40.150">
    <property type="entry name" value="C2 domain"/>
    <property type="match status" value="1"/>
</dbReference>
<reference evidence="2" key="1">
    <citation type="submission" date="2021-01" db="EMBL/GenBank/DDBJ databases">
        <authorList>
            <person name="Corre E."/>
            <person name="Pelletier E."/>
            <person name="Niang G."/>
            <person name="Scheremetjew M."/>
            <person name="Finn R."/>
            <person name="Kale V."/>
            <person name="Holt S."/>
            <person name="Cochrane G."/>
            <person name="Meng A."/>
            <person name="Brown T."/>
            <person name="Cohen L."/>
        </authorList>
    </citation>
    <scope>NUCLEOTIDE SEQUENCE</scope>
    <source>
        <strain evidence="2">SAG 36.94</strain>
    </source>
</reference>
<dbReference type="Pfam" id="PF00168">
    <property type="entry name" value="C2"/>
    <property type="match status" value="1"/>
</dbReference>
<dbReference type="SMART" id="SM00239">
    <property type="entry name" value="C2"/>
    <property type="match status" value="1"/>
</dbReference>
<accession>A0A7S1TIW9</accession>
<dbReference type="InterPro" id="IPR000008">
    <property type="entry name" value="C2_dom"/>
</dbReference>
<evidence type="ECO:0000313" key="2">
    <source>
        <dbReference type="EMBL" id="CAD9237225.1"/>
    </source>
</evidence>
<organism evidence="2">
    <name type="scientific">Compsopogon caeruleus</name>
    <dbReference type="NCBI Taxonomy" id="31354"/>
    <lineage>
        <taxon>Eukaryota</taxon>
        <taxon>Rhodophyta</taxon>
        <taxon>Compsopogonophyceae</taxon>
        <taxon>Compsopogonales</taxon>
        <taxon>Compsopogonaceae</taxon>
        <taxon>Compsopogon</taxon>
    </lineage>
</organism>
<dbReference type="PANTHER" id="PTHR10857">
    <property type="entry name" value="COPINE"/>
    <property type="match status" value="1"/>
</dbReference>
<dbReference type="PANTHER" id="PTHR10857:SF106">
    <property type="entry name" value="C2 DOMAIN-CONTAINING PROTEIN"/>
    <property type="match status" value="1"/>
</dbReference>
<dbReference type="GO" id="GO:0005544">
    <property type="term" value="F:calcium-dependent phospholipid binding"/>
    <property type="evidence" value="ECO:0007669"/>
    <property type="project" value="InterPro"/>
</dbReference>
<dbReference type="GO" id="GO:0071277">
    <property type="term" value="P:cellular response to calcium ion"/>
    <property type="evidence" value="ECO:0007669"/>
    <property type="project" value="TreeGrafter"/>
</dbReference>
<dbReference type="CDD" id="cd04048">
    <property type="entry name" value="C2A_Copine"/>
    <property type="match status" value="1"/>
</dbReference>
<dbReference type="InterPro" id="IPR035892">
    <property type="entry name" value="C2_domain_sf"/>
</dbReference>
<sequence length="308" mass="34556">MSMNLTTFHSAVSHGAFRSESKQFTGDLDEGSALELNIHCDALPNMDVFSKSDPFAVVYVRPADESRGWEKIGQTETIWDDLRPRFVESFLMPVFDDGSSLKGLRVEIYDRDGDGTNLDNQDFIGAAECLCQEILEIPGHSITLELEDPKKPRKKRGNVILMLDGVIPCDPPVSILFNFTASIPGVANKKLVLIISKAMRKGQWTPVYRSEEARGKVTTFDPCTISKEKLCAGNDLRSFRIELHRKKRFDLEQVGFFLSNLQKLSEATVGQSFRWWSPARGLQKSGVVLLTKQIEDTSMVFDINMSGI</sequence>
<gene>
    <name evidence="2" type="ORF">CCAE0312_LOCUS9323</name>
</gene>
<proteinExistence type="predicted"/>
<protein>
    <recommendedName>
        <fullName evidence="1">C2 domain-containing protein</fullName>
    </recommendedName>
</protein>
<evidence type="ECO:0000259" key="1">
    <source>
        <dbReference type="PROSITE" id="PS50004"/>
    </source>
</evidence>
<name>A0A7S1TIW9_9RHOD</name>
<dbReference type="GO" id="GO:0005886">
    <property type="term" value="C:plasma membrane"/>
    <property type="evidence" value="ECO:0007669"/>
    <property type="project" value="TreeGrafter"/>
</dbReference>
<feature type="domain" description="C2" evidence="1">
    <location>
        <begin position="18"/>
        <end position="144"/>
    </location>
</feature>
<dbReference type="EMBL" id="HBGH01016805">
    <property type="protein sequence ID" value="CAD9237225.1"/>
    <property type="molecule type" value="Transcribed_RNA"/>
</dbReference>
<dbReference type="SUPFAM" id="SSF49562">
    <property type="entry name" value="C2 domain (Calcium/lipid-binding domain, CaLB)"/>
    <property type="match status" value="1"/>
</dbReference>
<dbReference type="AlphaFoldDB" id="A0A7S1TIW9"/>